<evidence type="ECO:0000313" key="2">
    <source>
        <dbReference type="Proteomes" id="UP000249739"/>
    </source>
</evidence>
<sequence length="139" mass="15434">MLNNDFSTWTLADLKAEEKRLSERLAAIKVITGGYDHLQNLSNGFSAPIEQPTLGWPAINQSLAKETTHDAAVILLKEKGTKLKTRYFLDEFAKRGKIINAIVPMTSLYSSLVGATERKNSELLNLGDGEWGLKGRDEQ</sequence>
<organism evidence="1 2">
    <name type="scientific">Micavibrio aeruginosavorus</name>
    <dbReference type="NCBI Taxonomy" id="349221"/>
    <lineage>
        <taxon>Bacteria</taxon>
        <taxon>Pseudomonadati</taxon>
        <taxon>Bdellovibrionota</taxon>
        <taxon>Bdellovibrionia</taxon>
        <taxon>Bdellovibrionales</taxon>
        <taxon>Pseudobdellovibrionaceae</taxon>
        <taxon>Micavibrio</taxon>
    </lineage>
</organism>
<name>A0A2W5FTV7_9BACT</name>
<gene>
    <name evidence="1" type="ORF">DI586_01055</name>
</gene>
<comment type="caution">
    <text evidence="1">The sequence shown here is derived from an EMBL/GenBank/DDBJ whole genome shotgun (WGS) entry which is preliminary data.</text>
</comment>
<dbReference type="Proteomes" id="UP000249739">
    <property type="component" value="Unassembled WGS sequence"/>
</dbReference>
<proteinExistence type="predicted"/>
<accession>A0A2W5FTV7</accession>
<dbReference type="EMBL" id="QFOT01000005">
    <property type="protein sequence ID" value="PZP57210.1"/>
    <property type="molecule type" value="Genomic_DNA"/>
</dbReference>
<reference evidence="1 2" key="1">
    <citation type="submission" date="2017-08" db="EMBL/GenBank/DDBJ databases">
        <title>Infants hospitalized years apart are colonized by the same room-sourced microbial strains.</title>
        <authorList>
            <person name="Brooks B."/>
            <person name="Olm M.R."/>
            <person name="Firek B.A."/>
            <person name="Baker R."/>
            <person name="Thomas B.C."/>
            <person name="Morowitz M.J."/>
            <person name="Banfield J.F."/>
        </authorList>
    </citation>
    <scope>NUCLEOTIDE SEQUENCE [LARGE SCALE GENOMIC DNA]</scope>
    <source>
        <strain evidence="1">S2_006_000_R2_64</strain>
    </source>
</reference>
<dbReference type="AlphaFoldDB" id="A0A2W5FTV7"/>
<protein>
    <submittedName>
        <fullName evidence="1">Uncharacterized protein</fullName>
    </submittedName>
</protein>
<evidence type="ECO:0000313" key="1">
    <source>
        <dbReference type="EMBL" id="PZP57210.1"/>
    </source>
</evidence>